<gene>
    <name evidence="2" type="ORF">HKB21_05275</name>
</gene>
<evidence type="ECO:0000313" key="2">
    <source>
        <dbReference type="EMBL" id="NMU25027.1"/>
    </source>
</evidence>
<comment type="caution">
    <text evidence="2">The sequence shown here is derived from an EMBL/GenBank/DDBJ whole genome shotgun (WGS) entry which is preliminary data.</text>
</comment>
<proteinExistence type="predicted"/>
<feature type="compositionally biased region" description="Low complexity" evidence="1">
    <location>
        <begin position="59"/>
        <end position="70"/>
    </location>
</feature>
<dbReference type="AlphaFoldDB" id="A0A7Y0S272"/>
<accession>A0A7Y0S272</accession>
<keyword evidence="2" id="KW-0418">Kinase</keyword>
<reference evidence="2 3" key="1">
    <citation type="submission" date="2020-04" db="EMBL/GenBank/DDBJ databases">
        <title>Whole-genome sequencing of Vibrio spp. from China reveals different genetic environments of blaCTX-M-14 among diverse lineages.</title>
        <authorList>
            <person name="Zheng Z."/>
            <person name="Ye L."/>
            <person name="Chen S."/>
        </authorList>
    </citation>
    <scope>NUCLEOTIDE SEQUENCE [LARGE SCALE GENOMIC DNA]</scope>
    <source>
        <strain evidence="2 3">Vb0574</strain>
    </source>
</reference>
<feature type="non-terminal residue" evidence="2">
    <location>
        <position position="1"/>
    </location>
</feature>
<dbReference type="GO" id="GO:0004674">
    <property type="term" value="F:protein serine/threonine kinase activity"/>
    <property type="evidence" value="ECO:0007669"/>
    <property type="project" value="UniProtKB-KW"/>
</dbReference>
<protein>
    <submittedName>
        <fullName evidence="2">Serine/threonine protein kinase</fullName>
    </submittedName>
</protein>
<keyword evidence="2" id="KW-0723">Serine/threonine-protein kinase</keyword>
<organism evidence="2 3">
    <name type="scientific">Vibrio parahaemolyticus</name>
    <dbReference type="NCBI Taxonomy" id="670"/>
    <lineage>
        <taxon>Bacteria</taxon>
        <taxon>Pseudomonadati</taxon>
        <taxon>Pseudomonadota</taxon>
        <taxon>Gammaproteobacteria</taxon>
        <taxon>Vibrionales</taxon>
        <taxon>Vibrionaceae</taxon>
        <taxon>Vibrio</taxon>
    </lineage>
</organism>
<dbReference type="EMBL" id="JABCLD010000739">
    <property type="protein sequence ID" value="NMU25027.1"/>
    <property type="molecule type" value="Genomic_DNA"/>
</dbReference>
<sequence>CSCGYPIAETRFCGGCGTELFKVPECSSCGSYLKKQDMSKDTSKGCSKCQAKQVLPQPQQPIWGQPQQQPAGMDFDDDIPF</sequence>
<evidence type="ECO:0000313" key="3">
    <source>
        <dbReference type="Proteomes" id="UP000555836"/>
    </source>
</evidence>
<feature type="region of interest" description="Disordered" evidence="1">
    <location>
        <begin position="59"/>
        <end position="81"/>
    </location>
</feature>
<keyword evidence="2" id="KW-0808">Transferase</keyword>
<name>A0A7Y0S272_VIBPH</name>
<evidence type="ECO:0000256" key="1">
    <source>
        <dbReference type="SAM" id="MobiDB-lite"/>
    </source>
</evidence>
<dbReference type="Proteomes" id="UP000555836">
    <property type="component" value="Unassembled WGS sequence"/>
</dbReference>